<dbReference type="SUPFAM" id="SSF52540">
    <property type="entry name" value="P-loop containing nucleoside triphosphate hydrolases"/>
    <property type="match status" value="1"/>
</dbReference>
<dbReference type="InterPro" id="IPR029439">
    <property type="entry name" value="Wzt_C"/>
</dbReference>
<dbReference type="CDD" id="cd03220">
    <property type="entry name" value="ABC_KpsT_Wzt"/>
    <property type="match status" value="1"/>
</dbReference>
<reference evidence="6" key="1">
    <citation type="journal article" date="2022" name="Int. J. Syst. Evol. Microbiol.">
        <title>Pseudomonas aegrilactucae sp. nov. and Pseudomonas morbosilactucae sp. nov., pathogens causing bacterial rot of lettuce in Japan.</title>
        <authorList>
            <person name="Sawada H."/>
            <person name="Fujikawa T."/>
            <person name="Satou M."/>
        </authorList>
    </citation>
    <scope>NUCLEOTIDE SEQUENCE</scope>
    <source>
        <strain evidence="6">0166_1</strain>
    </source>
</reference>
<dbReference type="InterPro" id="IPR050683">
    <property type="entry name" value="Bact_Polysacc_Export_ATP-bd"/>
</dbReference>
<comment type="similarity">
    <text evidence="1">Belongs to the ABC transporter superfamily.</text>
</comment>
<dbReference type="Proteomes" id="UP001162834">
    <property type="component" value="Chromosome"/>
</dbReference>
<dbReference type="KEGG" id="sbae:DSM104329_05079"/>
<dbReference type="Gene3D" id="2.70.50.60">
    <property type="entry name" value="abc- transporter (atp binding component) like domain"/>
    <property type="match status" value="1"/>
</dbReference>
<dbReference type="RefSeq" id="WP_259312667.1">
    <property type="nucleotide sequence ID" value="NZ_CP087164.1"/>
</dbReference>
<sequence>MGSDADAIRVTGLGKRYRLGAAATDLLSERIGRRAPKGEDFWALRDVDVRVGRGEVVGLVGRNGAGKSTLLKCLSRITPPTEGRIELTGRVGTLLEVGTGFHPELSGRENVYLSGTILGMRRQEVAARFDEIVAFSGIEKFLETPVKRYSSGMYVRLAFAVAAHLDTDILLVDEVLAVGDAEFQRKCFGKMDDVARGGRTVVFVSHQLSAVQRLCTRSYWIDGGRVRRDGPTADVVAAYLHHAGATQQGGVATIGPDVPRSTTGAVTLERVALLGDDGAPTDRIHLGQPFTVAMTFAVAEPVDDGVIELGLSTADGTRVATVQNVDGDRPLLCLEPGRHEIRARIDTALLPGEFTIDVGMHRLIGLTLDFVERALTFTALNVAYDGSEDRWPWAIVRGAMRPPTEWTVQAPVGQAPPR</sequence>
<dbReference type="InterPro" id="IPR003593">
    <property type="entry name" value="AAA+_ATPase"/>
</dbReference>
<keyword evidence="4 6" id="KW-0067">ATP-binding</keyword>
<evidence type="ECO:0000256" key="3">
    <source>
        <dbReference type="ARBA" id="ARBA00022741"/>
    </source>
</evidence>
<dbReference type="EMBL" id="CP087164">
    <property type="protein sequence ID" value="UGS38649.1"/>
    <property type="molecule type" value="Genomic_DNA"/>
</dbReference>
<protein>
    <submittedName>
        <fullName evidence="6">Vitamin B12 import ATP-binding protein BtuD</fullName>
    </submittedName>
</protein>
<name>A0A9E6Y203_9ACTN</name>
<dbReference type="CDD" id="cd10147">
    <property type="entry name" value="Wzt_C-like"/>
    <property type="match status" value="1"/>
</dbReference>
<dbReference type="GO" id="GO:0016887">
    <property type="term" value="F:ATP hydrolysis activity"/>
    <property type="evidence" value="ECO:0007669"/>
    <property type="project" value="InterPro"/>
</dbReference>
<dbReference type="PANTHER" id="PTHR46743:SF2">
    <property type="entry name" value="TEICHOIC ACIDS EXPORT ATP-BINDING PROTEIN TAGH"/>
    <property type="match status" value="1"/>
</dbReference>
<proteinExistence type="inferred from homology"/>
<dbReference type="Gene3D" id="3.40.50.300">
    <property type="entry name" value="P-loop containing nucleotide triphosphate hydrolases"/>
    <property type="match status" value="1"/>
</dbReference>
<dbReference type="PANTHER" id="PTHR46743">
    <property type="entry name" value="TEICHOIC ACIDS EXPORT ATP-BINDING PROTEIN TAGH"/>
    <property type="match status" value="1"/>
</dbReference>
<dbReference type="PROSITE" id="PS50893">
    <property type="entry name" value="ABC_TRANSPORTER_2"/>
    <property type="match status" value="1"/>
</dbReference>
<feature type="domain" description="ABC transporter" evidence="5">
    <location>
        <begin position="26"/>
        <end position="248"/>
    </location>
</feature>
<keyword evidence="3" id="KW-0547">Nucleotide-binding</keyword>
<dbReference type="InterPro" id="IPR015860">
    <property type="entry name" value="ABC_transpr_TagH-like"/>
</dbReference>
<dbReference type="SMART" id="SM00382">
    <property type="entry name" value="AAA"/>
    <property type="match status" value="1"/>
</dbReference>
<dbReference type="Pfam" id="PF00005">
    <property type="entry name" value="ABC_tran"/>
    <property type="match status" value="1"/>
</dbReference>
<evidence type="ECO:0000313" key="7">
    <source>
        <dbReference type="Proteomes" id="UP001162834"/>
    </source>
</evidence>
<keyword evidence="7" id="KW-1185">Reference proteome</keyword>
<dbReference type="GO" id="GO:0005524">
    <property type="term" value="F:ATP binding"/>
    <property type="evidence" value="ECO:0007669"/>
    <property type="project" value="UniProtKB-KW"/>
</dbReference>
<evidence type="ECO:0000259" key="5">
    <source>
        <dbReference type="PROSITE" id="PS50893"/>
    </source>
</evidence>
<evidence type="ECO:0000313" key="6">
    <source>
        <dbReference type="EMBL" id="UGS38649.1"/>
    </source>
</evidence>
<evidence type="ECO:0000256" key="1">
    <source>
        <dbReference type="ARBA" id="ARBA00005417"/>
    </source>
</evidence>
<keyword evidence="2" id="KW-0813">Transport</keyword>
<dbReference type="Pfam" id="PF14524">
    <property type="entry name" value="Wzt_C"/>
    <property type="match status" value="1"/>
</dbReference>
<gene>
    <name evidence="6" type="primary">btuD_9</name>
    <name evidence="6" type="ORF">DSM104329_05079</name>
</gene>
<dbReference type="AlphaFoldDB" id="A0A9E6Y203"/>
<dbReference type="InterPro" id="IPR027417">
    <property type="entry name" value="P-loop_NTPase"/>
</dbReference>
<dbReference type="GO" id="GO:0140359">
    <property type="term" value="F:ABC-type transporter activity"/>
    <property type="evidence" value="ECO:0007669"/>
    <property type="project" value="InterPro"/>
</dbReference>
<dbReference type="InterPro" id="IPR003439">
    <property type="entry name" value="ABC_transporter-like_ATP-bd"/>
</dbReference>
<accession>A0A9E6Y203</accession>
<evidence type="ECO:0000256" key="4">
    <source>
        <dbReference type="ARBA" id="ARBA00022840"/>
    </source>
</evidence>
<organism evidence="6 7">
    <name type="scientific">Capillimicrobium parvum</name>
    <dbReference type="NCBI Taxonomy" id="2884022"/>
    <lineage>
        <taxon>Bacteria</taxon>
        <taxon>Bacillati</taxon>
        <taxon>Actinomycetota</taxon>
        <taxon>Thermoleophilia</taxon>
        <taxon>Solirubrobacterales</taxon>
        <taxon>Capillimicrobiaceae</taxon>
        <taxon>Capillimicrobium</taxon>
    </lineage>
</organism>
<evidence type="ECO:0000256" key="2">
    <source>
        <dbReference type="ARBA" id="ARBA00022448"/>
    </source>
</evidence>
<dbReference type="GO" id="GO:0016020">
    <property type="term" value="C:membrane"/>
    <property type="evidence" value="ECO:0007669"/>
    <property type="project" value="InterPro"/>
</dbReference>